<gene>
    <name evidence="2" type="ORF">QLQ15_06475</name>
</gene>
<keyword evidence="1" id="KW-1133">Transmembrane helix</keyword>
<dbReference type="Proteomes" id="UP001321580">
    <property type="component" value="Unassembled WGS sequence"/>
</dbReference>
<accession>A0ABT6XEJ9</accession>
<sequence>MHQAGQKSTFVSVVAWIFIVLSGFGTLIGILQSVMVLTVFNTPEVAQAMQAPPPPGAPAFATFMMKYMVAFFVCMLALNAVTLVSSIGLLLRHNWARLVFVGLMIFGVVWNLAGLVLQFFMFSSMREQFAAVPDAPDMGAFFVGVAVVSTVLTLAFSVLFGWIAKRLMSPPLVAEFVR</sequence>
<dbReference type="RefSeq" id="WP_283212014.1">
    <property type="nucleotide sequence ID" value="NZ_JASGBI010000001.1"/>
</dbReference>
<evidence type="ECO:0000313" key="3">
    <source>
        <dbReference type="Proteomes" id="UP001321580"/>
    </source>
</evidence>
<name>A0ABT6XEJ9_9GAMM</name>
<feature type="transmembrane region" description="Helical" evidence="1">
    <location>
        <begin position="12"/>
        <end position="40"/>
    </location>
</feature>
<comment type="caution">
    <text evidence="2">The sequence shown here is derived from an EMBL/GenBank/DDBJ whole genome shotgun (WGS) entry which is preliminary data.</text>
</comment>
<keyword evidence="1" id="KW-0472">Membrane</keyword>
<protein>
    <recommendedName>
        <fullName evidence="4">DUF2975 domain-containing protein</fullName>
    </recommendedName>
</protein>
<feature type="transmembrane region" description="Helical" evidence="1">
    <location>
        <begin position="140"/>
        <end position="163"/>
    </location>
</feature>
<dbReference type="EMBL" id="JASGBI010000001">
    <property type="protein sequence ID" value="MDI9238558.1"/>
    <property type="molecule type" value="Genomic_DNA"/>
</dbReference>
<keyword evidence="3" id="KW-1185">Reference proteome</keyword>
<reference evidence="2 3" key="1">
    <citation type="submission" date="2023-05" db="EMBL/GenBank/DDBJ databases">
        <title>Lysobacter sp. strain LF1 Genome sequencing and assembly.</title>
        <authorList>
            <person name="Jung Y."/>
        </authorList>
    </citation>
    <scope>NUCLEOTIDE SEQUENCE [LARGE SCALE GENOMIC DNA]</scope>
    <source>
        <strain evidence="2 3">LF1</strain>
    </source>
</reference>
<evidence type="ECO:0000256" key="1">
    <source>
        <dbReference type="SAM" id="Phobius"/>
    </source>
</evidence>
<evidence type="ECO:0008006" key="4">
    <source>
        <dbReference type="Google" id="ProtNLM"/>
    </source>
</evidence>
<evidence type="ECO:0000313" key="2">
    <source>
        <dbReference type="EMBL" id="MDI9238558.1"/>
    </source>
</evidence>
<feature type="transmembrane region" description="Helical" evidence="1">
    <location>
        <begin position="67"/>
        <end position="91"/>
    </location>
</feature>
<proteinExistence type="predicted"/>
<feature type="transmembrane region" description="Helical" evidence="1">
    <location>
        <begin position="98"/>
        <end position="120"/>
    </location>
</feature>
<keyword evidence="1" id="KW-0812">Transmembrane</keyword>
<organism evidence="2 3">
    <name type="scientific">Lysobacter stagni</name>
    <dbReference type="NCBI Taxonomy" id="3045172"/>
    <lineage>
        <taxon>Bacteria</taxon>
        <taxon>Pseudomonadati</taxon>
        <taxon>Pseudomonadota</taxon>
        <taxon>Gammaproteobacteria</taxon>
        <taxon>Lysobacterales</taxon>
        <taxon>Lysobacteraceae</taxon>
        <taxon>Lysobacter</taxon>
    </lineage>
</organism>